<dbReference type="InterPro" id="IPR043795">
    <property type="entry name" value="N-alpha-Ac-DABA-like"/>
</dbReference>
<gene>
    <name evidence="6" type="ORF">UFOPK2399_01628</name>
</gene>
<dbReference type="AlphaFoldDB" id="A0A6J6Q328"/>
<keyword evidence="4" id="KW-0862">Zinc</keyword>
<dbReference type="CDD" id="cd06252">
    <property type="entry name" value="M14_ASTE_ASPA-like"/>
    <property type="match status" value="1"/>
</dbReference>
<evidence type="ECO:0000256" key="3">
    <source>
        <dbReference type="ARBA" id="ARBA00022801"/>
    </source>
</evidence>
<dbReference type="SUPFAM" id="SSF53187">
    <property type="entry name" value="Zn-dependent exopeptidases"/>
    <property type="match status" value="1"/>
</dbReference>
<dbReference type="PANTHER" id="PTHR37326">
    <property type="entry name" value="BLL3975 PROTEIN"/>
    <property type="match status" value="1"/>
</dbReference>
<dbReference type="PIRSF" id="PIRSF039012">
    <property type="entry name" value="ASP"/>
    <property type="match status" value="1"/>
</dbReference>
<dbReference type="EMBL" id="CAEZXP010000006">
    <property type="protein sequence ID" value="CAB4705367.1"/>
    <property type="molecule type" value="Genomic_DNA"/>
</dbReference>
<evidence type="ECO:0000256" key="1">
    <source>
        <dbReference type="ARBA" id="ARBA00001947"/>
    </source>
</evidence>
<evidence type="ECO:0000256" key="4">
    <source>
        <dbReference type="ARBA" id="ARBA00022833"/>
    </source>
</evidence>
<evidence type="ECO:0000313" key="6">
    <source>
        <dbReference type="EMBL" id="CAB4705367.1"/>
    </source>
</evidence>
<dbReference type="InterPro" id="IPR053138">
    <property type="entry name" value="N-alpha-Ac-DABA_deacetylase"/>
</dbReference>
<evidence type="ECO:0000259" key="5">
    <source>
        <dbReference type="Pfam" id="PF24827"/>
    </source>
</evidence>
<organism evidence="6">
    <name type="scientific">freshwater metagenome</name>
    <dbReference type="NCBI Taxonomy" id="449393"/>
    <lineage>
        <taxon>unclassified sequences</taxon>
        <taxon>metagenomes</taxon>
        <taxon>ecological metagenomes</taxon>
    </lineage>
</organism>
<dbReference type="GO" id="GO:0046872">
    <property type="term" value="F:metal ion binding"/>
    <property type="evidence" value="ECO:0007669"/>
    <property type="project" value="UniProtKB-KW"/>
</dbReference>
<dbReference type="InterPro" id="IPR055438">
    <property type="entry name" value="AstE_AspA_cat"/>
</dbReference>
<evidence type="ECO:0000256" key="2">
    <source>
        <dbReference type="ARBA" id="ARBA00022723"/>
    </source>
</evidence>
<accession>A0A6J6Q328</accession>
<dbReference type="PANTHER" id="PTHR37326:SF1">
    <property type="entry name" value="BLL3975 PROTEIN"/>
    <property type="match status" value="1"/>
</dbReference>
<dbReference type="GO" id="GO:0016788">
    <property type="term" value="F:hydrolase activity, acting on ester bonds"/>
    <property type="evidence" value="ECO:0007669"/>
    <property type="project" value="InterPro"/>
</dbReference>
<dbReference type="GO" id="GO:0016811">
    <property type="term" value="F:hydrolase activity, acting on carbon-nitrogen (but not peptide) bonds, in linear amides"/>
    <property type="evidence" value="ECO:0007669"/>
    <property type="project" value="InterPro"/>
</dbReference>
<comment type="cofactor">
    <cofactor evidence="1">
        <name>Zn(2+)</name>
        <dbReference type="ChEBI" id="CHEBI:29105"/>
    </cofactor>
</comment>
<reference evidence="6" key="1">
    <citation type="submission" date="2020-05" db="EMBL/GenBank/DDBJ databases">
        <authorList>
            <person name="Chiriac C."/>
            <person name="Salcher M."/>
            <person name="Ghai R."/>
            <person name="Kavagutti S V."/>
        </authorList>
    </citation>
    <scope>NUCLEOTIDE SEQUENCE</scope>
</reference>
<proteinExistence type="predicted"/>
<keyword evidence="3" id="KW-0378">Hydrolase</keyword>
<sequence length="341" mass="36858">MSYDGPVHCTIDLSKQGKQVGRLQFPRISNTAGWGFSFVPIATIANGTGPTVLVSGGNHGDEYEGQVAALRLIDEIDPSQVNGRIIVVPVISKEAAWANTRLWPSGVNFNRSFPGRPDGPPNEQLSDYFTRELFPAADVVIDMHSGGRTAWFLPCSHMHVVENPDQRAKMLEGMLAWNSDFHFLYVDVNGNGLLPVEAENQGKIVITTELGGGGRVPAPVHRLAWSGLTNVLRHVGVLEGEVLTRASLGLPDAVIIDGREGDNMVITEETGVWEGILEPGEPVKEGEPVGRLWFPDTPGRSPNVMRAPRDGVVVVTRAIPVAEAGDSVFVLGQPIDRADIR</sequence>
<keyword evidence="2" id="KW-0479">Metal-binding</keyword>
<name>A0A6J6Q328_9ZZZZ</name>
<feature type="domain" description="Succinylglutamate desuccinylase/Aspartoacylase catalytic" evidence="5">
    <location>
        <begin position="49"/>
        <end position="234"/>
    </location>
</feature>
<dbReference type="Gene3D" id="3.40.630.10">
    <property type="entry name" value="Zn peptidases"/>
    <property type="match status" value="1"/>
</dbReference>
<protein>
    <submittedName>
        <fullName evidence="6">Unannotated protein</fullName>
    </submittedName>
</protein>
<dbReference type="Pfam" id="PF24827">
    <property type="entry name" value="AstE_AspA_cat"/>
    <property type="match status" value="1"/>
</dbReference>